<gene>
    <name evidence="1" type="ORF">HanXRQr2_Chr13g0612781</name>
</gene>
<organism evidence="1 2">
    <name type="scientific">Helianthus annuus</name>
    <name type="common">Common sunflower</name>
    <dbReference type="NCBI Taxonomy" id="4232"/>
    <lineage>
        <taxon>Eukaryota</taxon>
        <taxon>Viridiplantae</taxon>
        <taxon>Streptophyta</taxon>
        <taxon>Embryophyta</taxon>
        <taxon>Tracheophyta</taxon>
        <taxon>Spermatophyta</taxon>
        <taxon>Magnoliopsida</taxon>
        <taxon>eudicotyledons</taxon>
        <taxon>Gunneridae</taxon>
        <taxon>Pentapetalae</taxon>
        <taxon>asterids</taxon>
        <taxon>campanulids</taxon>
        <taxon>Asterales</taxon>
        <taxon>Asteraceae</taxon>
        <taxon>Asteroideae</taxon>
        <taxon>Heliantheae alliance</taxon>
        <taxon>Heliantheae</taxon>
        <taxon>Helianthus</taxon>
    </lineage>
</organism>
<dbReference type="AlphaFoldDB" id="A0A9K3ELC7"/>
<proteinExistence type="predicted"/>
<accession>A0A9K3ELC7</accession>
<dbReference type="Proteomes" id="UP000215914">
    <property type="component" value="Unassembled WGS sequence"/>
</dbReference>
<keyword evidence="2" id="KW-1185">Reference proteome</keyword>
<reference evidence="1" key="1">
    <citation type="journal article" date="2017" name="Nature">
        <title>The sunflower genome provides insights into oil metabolism, flowering and Asterid evolution.</title>
        <authorList>
            <person name="Badouin H."/>
            <person name="Gouzy J."/>
            <person name="Grassa C.J."/>
            <person name="Murat F."/>
            <person name="Staton S.E."/>
            <person name="Cottret L."/>
            <person name="Lelandais-Briere C."/>
            <person name="Owens G.L."/>
            <person name="Carrere S."/>
            <person name="Mayjonade B."/>
            <person name="Legrand L."/>
            <person name="Gill N."/>
            <person name="Kane N.C."/>
            <person name="Bowers J.E."/>
            <person name="Hubner S."/>
            <person name="Bellec A."/>
            <person name="Berard A."/>
            <person name="Berges H."/>
            <person name="Blanchet N."/>
            <person name="Boniface M.C."/>
            <person name="Brunel D."/>
            <person name="Catrice O."/>
            <person name="Chaidir N."/>
            <person name="Claudel C."/>
            <person name="Donnadieu C."/>
            <person name="Faraut T."/>
            <person name="Fievet G."/>
            <person name="Helmstetter N."/>
            <person name="King M."/>
            <person name="Knapp S.J."/>
            <person name="Lai Z."/>
            <person name="Le Paslier M.C."/>
            <person name="Lippi Y."/>
            <person name="Lorenzon L."/>
            <person name="Mandel J.R."/>
            <person name="Marage G."/>
            <person name="Marchand G."/>
            <person name="Marquand E."/>
            <person name="Bret-Mestries E."/>
            <person name="Morien E."/>
            <person name="Nambeesan S."/>
            <person name="Nguyen T."/>
            <person name="Pegot-Espagnet P."/>
            <person name="Pouilly N."/>
            <person name="Raftis F."/>
            <person name="Sallet E."/>
            <person name="Schiex T."/>
            <person name="Thomas J."/>
            <person name="Vandecasteele C."/>
            <person name="Vares D."/>
            <person name="Vear F."/>
            <person name="Vautrin S."/>
            <person name="Crespi M."/>
            <person name="Mangin B."/>
            <person name="Burke J.M."/>
            <person name="Salse J."/>
            <person name="Munos S."/>
            <person name="Vincourt P."/>
            <person name="Rieseberg L.H."/>
            <person name="Langlade N.B."/>
        </authorList>
    </citation>
    <scope>NUCLEOTIDE SEQUENCE</scope>
    <source>
        <tissue evidence="1">Leaves</tissue>
    </source>
</reference>
<protein>
    <submittedName>
        <fullName evidence="1">Uncharacterized protein</fullName>
    </submittedName>
</protein>
<comment type="caution">
    <text evidence="1">The sequence shown here is derived from an EMBL/GenBank/DDBJ whole genome shotgun (WGS) entry which is preliminary data.</text>
</comment>
<sequence length="66" mass="7464">MLKLVRMYSKPSVPFATPTRKSPLTSKVIIISLPFVLPVVAGRRCMVGVRCGDWCLVGTRILRDFW</sequence>
<evidence type="ECO:0000313" key="2">
    <source>
        <dbReference type="Proteomes" id="UP000215914"/>
    </source>
</evidence>
<dbReference type="Gramene" id="mRNA:HanXRQr2_Chr13g0612781">
    <property type="protein sequence ID" value="CDS:HanXRQr2_Chr13g0612781.1"/>
    <property type="gene ID" value="HanXRQr2_Chr13g0612781"/>
</dbReference>
<evidence type="ECO:0000313" key="1">
    <source>
        <dbReference type="EMBL" id="KAF5775503.1"/>
    </source>
</evidence>
<reference evidence="1" key="2">
    <citation type="submission" date="2020-06" db="EMBL/GenBank/DDBJ databases">
        <title>Helianthus annuus Genome sequencing and assembly Release 2.</title>
        <authorList>
            <person name="Gouzy J."/>
            <person name="Langlade N."/>
            <person name="Munos S."/>
        </authorList>
    </citation>
    <scope>NUCLEOTIDE SEQUENCE</scope>
    <source>
        <tissue evidence="1">Leaves</tissue>
    </source>
</reference>
<name>A0A9K3ELC7_HELAN</name>
<dbReference type="EMBL" id="MNCJ02000328">
    <property type="protein sequence ID" value="KAF5775503.1"/>
    <property type="molecule type" value="Genomic_DNA"/>
</dbReference>